<reference evidence="4 5" key="1">
    <citation type="submission" date="2021-06" db="EMBL/GenBank/DDBJ databases">
        <title>Ecological speciation of a Streptomyces species isolated from different habitats and geographic origins.</title>
        <authorList>
            <person name="Wang J."/>
        </authorList>
    </citation>
    <scope>NUCLEOTIDE SEQUENCE [LARGE SCALE GENOMIC DNA]</scope>
    <source>
        <strain evidence="4 5">FXJ8.012</strain>
    </source>
</reference>
<comment type="caution">
    <text evidence="4">The sequence shown here is derived from an EMBL/GenBank/DDBJ whole genome shotgun (WGS) entry which is preliminary data.</text>
</comment>
<dbReference type="InterPro" id="IPR014001">
    <property type="entry name" value="Helicase_ATP-bd"/>
</dbReference>
<dbReference type="PANTHER" id="PTHR33418:SF1">
    <property type="entry name" value="HELICASE-ASSOCIATED DOMAIN-CONTAINING PROTEIN"/>
    <property type="match status" value="1"/>
</dbReference>
<sequence>MSHELRPYQEEAVAAIAAGLREGGRGQLHAACGSGKTLISAIAAVRLVPADGLLVVFTPSLALVAQTVQEWKAFSPADAVLAVCSDDTVTDAPAHLDDISEQTSTDVEEILGWLHRTQGRRLVVATYVSAHRLAKALRTAGTVADLAVHDEAHHLAGRADYTTRRILDGAFLPARRRLFMTATPRIDDLRADTSSGLSMSDETVFGPVLYSYPWARAISEGYLDDYRIVITGVTERQMLDLLQDDEHQHVEAPGAPDLRTLAAQVVLAQAARQYGLRRILAFCHRLDAAQEFVRSLPSTLARMEPSRRPESTPHADRITGDHTHAQRKRILATLREPPGGWTVLANVRCLSEGVDVPAVDAVLFTHPKRSQVDIVQAVGRALRRSGTGQDTATVIVPIVVPDSAEEIGDLEPGEFRILWQVLRALRAHDETLGIELDTQRANEHTVPTPELPSRITIQLPPGSTDSLLAQLTALTVRQTTSSWWTGYGHAATYRARHGHLEVPFAHVTADGFRLGQWIANARQHRRKGWLRPDRIDALDKLGMLWGTAGLPWHRFLDELRAFRREFGHALVPQSYTTPDGYRLGSKINSTRSNTHRVPDFVRRALDDLGMVWDTRDLRWQQLYTACQQYAAEHGHLRVPVSYTAPDGYALGARLKRVRRAAEEGRLDPSERASLEELGMVFASSEDRAWTDFIDACDRYITAHGSLATVEKAYTDDTGYRLGARISYYRNLNNGTKTGGIPAQRRTELEDRGMLWRVAPARDLHPDEQASLQQLTGPELGTAIVQLIDDEGVTQSSIAAALGVHRSYLNTKIKRFRDTGTWPDRRATRARHVHTS</sequence>
<gene>
    <name evidence="4" type="ORF">KVH32_34745</name>
</gene>
<dbReference type="PANTHER" id="PTHR33418">
    <property type="entry name" value="HELICASE-ASSOCIATED"/>
    <property type="match status" value="1"/>
</dbReference>
<evidence type="ECO:0000259" key="2">
    <source>
        <dbReference type="PROSITE" id="PS51192"/>
    </source>
</evidence>
<dbReference type="SUPFAM" id="SSF52540">
    <property type="entry name" value="P-loop containing nucleoside triphosphate hydrolases"/>
    <property type="match status" value="1"/>
</dbReference>
<dbReference type="Proteomes" id="UP000758701">
    <property type="component" value="Unassembled WGS sequence"/>
</dbReference>
<keyword evidence="5" id="KW-1185">Reference proteome</keyword>
<dbReference type="EMBL" id="JAHSTP010000025">
    <property type="protein sequence ID" value="MBZ6156278.1"/>
    <property type="molecule type" value="Genomic_DNA"/>
</dbReference>
<dbReference type="PROSITE" id="PS51192">
    <property type="entry name" value="HELICASE_ATP_BIND_1"/>
    <property type="match status" value="1"/>
</dbReference>
<dbReference type="InterPro" id="IPR027417">
    <property type="entry name" value="P-loop_NTPase"/>
</dbReference>
<dbReference type="RefSeq" id="WP_224310428.1">
    <property type="nucleotide sequence ID" value="NZ_JAHSST010000031.1"/>
</dbReference>
<feature type="region of interest" description="Disordered" evidence="1">
    <location>
        <begin position="300"/>
        <end position="324"/>
    </location>
</feature>
<dbReference type="InterPro" id="IPR006935">
    <property type="entry name" value="Helicase/UvrB_N"/>
</dbReference>
<dbReference type="CDD" id="cd18785">
    <property type="entry name" value="SF2_C"/>
    <property type="match status" value="1"/>
</dbReference>
<dbReference type="PROSITE" id="PS51194">
    <property type="entry name" value="HELICASE_CTER"/>
    <property type="match status" value="1"/>
</dbReference>
<protein>
    <submittedName>
        <fullName evidence="4">Helicase associated domain protein</fullName>
    </submittedName>
</protein>
<feature type="domain" description="Helicase C-terminal" evidence="3">
    <location>
        <begin position="266"/>
        <end position="433"/>
    </location>
</feature>
<organism evidence="4 5">
    <name type="scientific">Streptomyces olivaceus</name>
    <dbReference type="NCBI Taxonomy" id="47716"/>
    <lineage>
        <taxon>Bacteria</taxon>
        <taxon>Bacillati</taxon>
        <taxon>Actinomycetota</taxon>
        <taxon>Actinomycetes</taxon>
        <taxon>Kitasatosporales</taxon>
        <taxon>Streptomycetaceae</taxon>
        <taxon>Streptomyces</taxon>
    </lineage>
</organism>
<accession>A0ABS7WE96</accession>
<evidence type="ECO:0000313" key="4">
    <source>
        <dbReference type="EMBL" id="MBZ6156278.1"/>
    </source>
</evidence>
<proteinExistence type="predicted"/>
<dbReference type="Pfam" id="PF00271">
    <property type="entry name" value="Helicase_C"/>
    <property type="match status" value="1"/>
</dbReference>
<dbReference type="Gene3D" id="6.10.140.530">
    <property type="match status" value="2"/>
</dbReference>
<name>A0ABS7WE96_STROV</name>
<dbReference type="Gene3D" id="3.40.50.300">
    <property type="entry name" value="P-loop containing nucleotide triphosphate hydrolases"/>
    <property type="match status" value="2"/>
</dbReference>
<evidence type="ECO:0000313" key="5">
    <source>
        <dbReference type="Proteomes" id="UP000758701"/>
    </source>
</evidence>
<evidence type="ECO:0000259" key="3">
    <source>
        <dbReference type="PROSITE" id="PS51194"/>
    </source>
</evidence>
<feature type="domain" description="Helicase ATP-binding" evidence="2">
    <location>
        <begin position="17"/>
        <end position="202"/>
    </location>
</feature>
<dbReference type="SMART" id="SM00487">
    <property type="entry name" value="DEXDc"/>
    <property type="match status" value="1"/>
</dbReference>
<evidence type="ECO:0000256" key="1">
    <source>
        <dbReference type="SAM" id="MobiDB-lite"/>
    </source>
</evidence>
<dbReference type="SMART" id="SM00490">
    <property type="entry name" value="HELICc"/>
    <property type="match status" value="1"/>
</dbReference>
<dbReference type="Pfam" id="PF03457">
    <property type="entry name" value="HA"/>
    <property type="match status" value="3"/>
</dbReference>
<dbReference type="InterPro" id="IPR001650">
    <property type="entry name" value="Helicase_C-like"/>
</dbReference>
<dbReference type="InterPro" id="IPR005114">
    <property type="entry name" value="Helicase_assoc"/>
</dbReference>
<feature type="compositionally biased region" description="Basic and acidic residues" evidence="1">
    <location>
        <begin position="304"/>
        <end position="324"/>
    </location>
</feature>
<dbReference type="Pfam" id="PF04851">
    <property type="entry name" value="ResIII"/>
    <property type="match status" value="1"/>
</dbReference>